<dbReference type="PANTHER" id="PTHR44757">
    <property type="entry name" value="DIGUANYLATE CYCLASE DGCP"/>
    <property type="match status" value="1"/>
</dbReference>
<dbReference type="OrthoDB" id="9804951at2"/>
<evidence type="ECO:0000259" key="5">
    <source>
        <dbReference type="PROSITE" id="PS50883"/>
    </source>
</evidence>
<dbReference type="CDD" id="cd01949">
    <property type="entry name" value="GGDEF"/>
    <property type="match status" value="1"/>
</dbReference>
<dbReference type="Pfam" id="PF00563">
    <property type="entry name" value="EAL"/>
    <property type="match status" value="1"/>
</dbReference>
<evidence type="ECO:0000256" key="2">
    <source>
        <dbReference type="ARBA" id="ARBA00022636"/>
    </source>
</evidence>
<feature type="domain" description="GGDEF" evidence="6">
    <location>
        <begin position="883"/>
        <end position="1029"/>
    </location>
</feature>
<dbReference type="PANTHER" id="PTHR44757:SF2">
    <property type="entry name" value="BIOFILM ARCHITECTURE MAINTENANCE PROTEIN MBAA"/>
    <property type="match status" value="1"/>
</dbReference>
<dbReference type="CDD" id="cd01948">
    <property type="entry name" value="EAL"/>
    <property type="match status" value="1"/>
</dbReference>
<protein>
    <recommendedName>
        <fullName evidence="1">cyclic-guanylate-specific phosphodiesterase</fullName>
        <ecNumber evidence="1">3.1.4.52</ecNumber>
    </recommendedName>
</protein>
<dbReference type="Gene3D" id="3.30.70.270">
    <property type="match status" value="1"/>
</dbReference>
<evidence type="ECO:0000256" key="3">
    <source>
        <dbReference type="SAM" id="Phobius"/>
    </source>
</evidence>
<dbReference type="SUPFAM" id="SSF55073">
    <property type="entry name" value="Nucleotide cyclase"/>
    <property type="match status" value="1"/>
</dbReference>
<dbReference type="PROSITE" id="PS50887">
    <property type="entry name" value="GGDEF"/>
    <property type="match status" value="1"/>
</dbReference>
<keyword evidence="2" id="KW-0973">c-di-GMP</keyword>
<dbReference type="InterPro" id="IPR029787">
    <property type="entry name" value="Nucleotide_cyclase"/>
</dbReference>
<keyword evidence="8" id="KW-1185">Reference proteome</keyword>
<dbReference type="SMART" id="SM00052">
    <property type="entry name" value="EAL"/>
    <property type="match status" value="1"/>
</dbReference>
<dbReference type="Gene3D" id="2.60.40.10">
    <property type="entry name" value="Immunoglobulins"/>
    <property type="match status" value="1"/>
</dbReference>
<dbReference type="RefSeq" id="WP_105053252.1">
    <property type="nucleotide sequence ID" value="NZ_BMYG01000001.1"/>
</dbReference>
<comment type="caution">
    <text evidence="7">The sequence shown here is derived from an EMBL/GenBank/DDBJ whole genome shotgun (WGS) entry which is preliminary data.</text>
</comment>
<dbReference type="InterPro" id="IPR052155">
    <property type="entry name" value="Biofilm_reg_signaling"/>
</dbReference>
<accession>A0A2S7UY78</accession>
<dbReference type="SUPFAM" id="SSF63829">
    <property type="entry name" value="Calcium-dependent phosphotriesterase"/>
    <property type="match status" value="3"/>
</dbReference>
<keyword evidence="3" id="KW-0812">Transmembrane</keyword>
<evidence type="ECO:0000256" key="1">
    <source>
        <dbReference type="ARBA" id="ARBA00012282"/>
    </source>
</evidence>
<dbReference type="SUPFAM" id="SSF141868">
    <property type="entry name" value="EAL domain-like"/>
    <property type="match status" value="1"/>
</dbReference>
<dbReference type="InterPro" id="IPR011123">
    <property type="entry name" value="Y_Y_Y"/>
</dbReference>
<feature type="transmembrane region" description="Helical" evidence="3">
    <location>
        <begin position="814"/>
        <end position="832"/>
    </location>
</feature>
<dbReference type="InterPro" id="IPR043128">
    <property type="entry name" value="Rev_trsase/Diguanyl_cyclase"/>
</dbReference>
<dbReference type="EC" id="3.1.4.52" evidence="1"/>
<keyword evidence="3" id="KW-0472">Membrane</keyword>
<organism evidence="7 8">
    <name type="scientific">Psychrosphaera saromensis</name>
    <dbReference type="NCBI Taxonomy" id="716813"/>
    <lineage>
        <taxon>Bacteria</taxon>
        <taxon>Pseudomonadati</taxon>
        <taxon>Pseudomonadota</taxon>
        <taxon>Gammaproteobacteria</taxon>
        <taxon>Alteromonadales</taxon>
        <taxon>Pseudoalteromonadaceae</taxon>
        <taxon>Psychrosphaera</taxon>
    </lineage>
</organism>
<dbReference type="InterPro" id="IPR000160">
    <property type="entry name" value="GGDEF_dom"/>
</dbReference>
<dbReference type="Pfam" id="PF00990">
    <property type="entry name" value="GGDEF"/>
    <property type="match status" value="1"/>
</dbReference>
<evidence type="ECO:0000256" key="4">
    <source>
        <dbReference type="SAM" id="SignalP"/>
    </source>
</evidence>
<name>A0A2S7UY78_9GAMM</name>
<keyword evidence="3" id="KW-1133">Transmembrane helix</keyword>
<feature type="chain" id="PRO_5015447944" description="cyclic-guanylate-specific phosphodiesterase" evidence="4">
    <location>
        <begin position="31"/>
        <end position="1304"/>
    </location>
</feature>
<evidence type="ECO:0000259" key="6">
    <source>
        <dbReference type="PROSITE" id="PS50887"/>
    </source>
</evidence>
<dbReference type="Gene3D" id="3.20.20.450">
    <property type="entry name" value="EAL domain"/>
    <property type="match status" value="1"/>
</dbReference>
<sequence>MLLCISFIKRPIKALFTSLLFLIYSTNTFANISLNDANSTIHFNNINALNGLPHQSINSIVQDKMGFIWVATQDGLTRYDGKNFKTYSHSPGVNNSLSNNWIWDLFIDSEGRLWVASSGGFHLYLPEVDGFTNFSVDENINGIDGSSYVSITEAPNGNILFASQFSGYTEFDISSATFKTHLNEQSGLILQSNPLSDLIYDKVGNLWIASPRGGLRLKRVSSTNFQVINVNSKQSIPSDKLRRLFVDSNNLLWVGTEDSGVFVLNQALELIHHFQFSPDNNSSFCANYVNDIMQDHKGNMWFATENGLCKLNPDSKTFTRTLHQTSRNTSLINNRTSKLMQDNGGVIWVGTQSGISRWNASLNYFPHISKGGKYSSLTSNSIMAFATDSEDHLYLGTWNGGVNILSNQNNKISTIRSNQLRTDTLQEDNIMSLLVDSDDNLWIGTLRNGLHFKEKGSTTFKVYSHDENNPESISDNAISKILQLSNGQLAIATYGGGLNLFNKKNNNFSLVNLPSSVKNSPLSIYIVDLAEDEQGNVWLATTDGGLIKYNMSSQKSTQFLSKSNSPKPLLSDNIFGVLNTKDYIWVATKDAGIARLNKTSLEQDAPIFTHIGSQHGLASNFTYGLLEDNKGFIWVSHAKGLSRIDAKTFDVINFNTTHGLQGSDFNSSALYKDKTGKMYFGGANGFNAFKPENVPINQHQPVLRLTQYSQSNVVIPIHQQFREDGVLALDYNQTIIDFEFAALDYTKPENNKYQYKMEGLSDAWINLGTNNKVSFSYLDDGDYTLKVRGSNNDNVWSDEIVIPIEVHPPFWRNLYAYFIYFFLIISVVYVLLKHKKEKLQRQLNHEKRLHRLAYYDSLTGLPNRQSFYESLEQFLQLAQREKYKAAILFIDLDRFKRINDTLGHEYGDLVLKEVAKRLTRCIRTPDMIARCPKPSNPESKIARLGGDEFSLFLNQVKDQQDIAIVAQTVIDIISQPIKIDNYEVMLTPSIGIAIYPDNGLLANQLMKHADIAMYKAKEAGRRTYTFYANSLNERSLERLKLEEYLRTGIEKQEFELQFQPQIDLKNNCVNKAEALVRWHHPELGLISPLEFIPLAEESGLIIELGEWILREACLQAKRWLDDGMKCRISVNVSSVQFKQSDLIGKVKRALSDSQLPPELLELELTESAIMSDVEDNIIRLQNLKDMGVSIAVDDFGTGYSSLSYLKKFPIDTLKIDRSFIEDIADNENDEAIVKAIMALAESMNLNVVAEGIESIEQLKILHTFNCGLIQGFYFSEPLTNDEFIYFVKTKFDQSLSTWALDLIG</sequence>
<dbReference type="InterPro" id="IPR001633">
    <property type="entry name" value="EAL_dom"/>
</dbReference>
<dbReference type="InterPro" id="IPR013783">
    <property type="entry name" value="Ig-like_fold"/>
</dbReference>
<feature type="domain" description="EAL" evidence="5">
    <location>
        <begin position="1038"/>
        <end position="1291"/>
    </location>
</feature>
<dbReference type="Gene3D" id="2.130.10.10">
    <property type="entry name" value="YVTN repeat-like/Quinoprotein amine dehydrogenase"/>
    <property type="match status" value="2"/>
</dbReference>
<evidence type="ECO:0000313" key="7">
    <source>
        <dbReference type="EMBL" id="PQJ54729.1"/>
    </source>
</evidence>
<dbReference type="Pfam" id="PF07494">
    <property type="entry name" value="Reg_prop"/>
    <property type="match status" value="4"/>
</dbReference>
<dbReference type="FunFam" id="3.20.20.450:FF:000001">
    <property type="entry name" value="Cyclic di-GMP phosphodiesterase yahA"/>
    <property type="match status" value="1"/>
</dbReference>
<dbReference type="InterPro" id="IPR015943">
    <property type="entry name" value="WD40/YVTN_repeat-like_dom_sf"/>
</dbReference>
<dbReference type="InterPro" id="IPR011110">
    <property type="entry name" value="Reg_prop"/>
</dbReference>
<dbReference type="Proteomes" id="UP000239007">
    <property type="component" value="Unassembled WGS sequence"/>
</dbReference>
<feature type="signal peptide" evidence="4">
    <location>
        <begin position="1"/>
        <end position="30"/>
    </location>
</feature>
<dbReference type="Pfam" id="PF07495">
    <property type="entry name" value="Y_Y_Y"/>
    <property type="match status" value="1"/>
</dbReference>
<dbReference type="NCBIfam" id="TIGR00254">
    <property type="entry name" value="GGDEF"/>
    <property type="match status" value="1"/>
</dbReference>
<dbReference type="SMART" id="SM00267">
    <property type="entry name" value="GGDEF"/>
    <property type="match status" value="1"/>
</dbReference>
<keyword evidence="4" id="KW-0732">Signal</keyword>
<dbReference type="GO" id="GO:0071111">
    <property type="term" value="F:cyclic-guanylate-specific phosphodiesterase activity"/>
    <property type="evidence" value="ECO:0007669"/>
    <property type="project" value="UniProtKB-EC"/>
</dbReference>
<dbReference type="PROSITE" id="PS50883">
    <property type="entry name" value="EAL"/>
    <property type="match status" value="1"/>
</dbReference>
<gene>
    <name evidence="7" type="ORF">BTO11_14435</name>
</gene>
<proteinExistence type="predicted"/>
<dbReference type="InterPro" id="IPR035919">
    <property type="entry name" value="EAL_sf"/>
</dbReference>
<evidence type="ECO:0000313" key="8">
    <source>
        <dbReference type="Proteomes" id="UP000239007"/>
    </source>
</evidence>
<dbReference type="EMBL" id="MSCH01000003">
    <property type="protein sequence ID" value="PQJ54729.1"/>
    <property type="molecule type" value="Genomic_DNA"/>
</dbReference>
<reference evidence="7 8" key="1">
    <citation type="submission" date="2016-12" db="EMBL/GenBank/DDBJ databases">
        <title>Diversity of luminous bacteria.</title>
        <authorList>
            <person name="Yoshizawa S."/>
            <person name="Kogure K."/>
        </authorList>
    </citation>
    <scope>NUCLEOTIDE SEQUENCE [LARGE SCALE GENOMIC DNA]</scope>
    <source>
        <strain evidence="7 8">SA4-48</strain>
    </source>
</reference>